<keyword evidence="7" id="KW-1133">Transmembrane helix</keyword>
<dbReference type="GO" id="GO:0000796">
    <property type="term" value="C:condensin complex"/>
    <property type="evidence" value="ECO:0007669"/>
    <property type="project" value="TreeGrafter"/>
</dbReference>
<dbReference type="GO" id="GO:0005634">
    <property type="term" value="C:nucleus"/>
    <property type="evidence" value="ECO:0007669"/>
    <property type="project" value="UniProtKB-SubCell"/>
</dbReference>
<dbReference type="GO" id="GO:0051301">
    <property type="term" value="P:cell division"/>
    <property type="evidence" value="ECO:0007669"/>
    <property type="project" value="UniProtKB-KW"/>
</dbReference>
<dbReference type="GO" id="GO:0000779">
    <property type="term" value="C:condensed chromosome, centromeric region"/>
    <property type="evidence" value="ECO:0007669"/>
    <property type="project" value="TreeGrafter"/>
</dbReference>
<keyword evidence="4" id="KW-0539">Nucleus</keyword>
<protein>
    <recommendedName>
        <fullName evidence="8">Condensin complex subunit 1 C-terminal domain-containing protein</fullName>
    </recommendedName>
</protein>
<dbReference type="SUPFAM" id="SSF48371">
    <property type="entry name" value="ARM repeat"/>
    <property type="match status" value="1"/>
</dbReference>
<dbReference type="Proteomes" id="UP001175271">
    <property type="component" value="Unassembled WGS sequence"/>
</dbReference>
<accession>A0AA39HCX6</accession>
<dbReference type="PANTHER" id="PTHR14222:SF2">
    <property type="entry name" value="CONDENSIN COMPLEX SUBUNIT 1"/>
    <property type="match status" value="1"/>
</dbReference>
<evidence type="ECO:0000256" key="5">
    <source>
        <dbReference type="ARBA" id="ARBA00023306"/>
    </source>
</evidence>
<sequence>MPLKVSPTVFLFLLASICLIIFVPAAIVAYQEATNKREFIANFLANLSFAFLTLFVSFFLGTFVVLKKNRSEQRPLLPLVNFPTPAGGRRSRGGSGGEVPEEVQKEVDDQKIVNRREQMLQRLQCDSAHVRAKVLNLWSKLAQNRKIPITFVQGSLISMIGSRLTDKSLMVRKAASPKIWPKAASKRMRGPKPGRRMAPKSLTSTPQKLELKGLVQMVMDPQQREVACDMFAKLYMEKNANGTSYDPENVSGLTRQVMEALQTEYLNTIVAVQLQDDDLQLCEEERVRDYKKKLHIINKKIENGKNCLMFAYEVQRCLPAAVRGIFTGQLNEIRESLRFISECRKFEVRESSAAVKDALGLIWRKDNSLRDVVVDEAMKMFCNLFKDRVVSNLRTARNLMEIFLEIDENEMESIEETIFCILVVIGDDRVRWAALRLIAVVTRGNSQYSRDLLPFLIQCFQSSEHPKTKELCLLAFANMKCLDIGAKKHHMPVLFRLPAVDKHIQVIVVDLLYCFTCPDEIRWMQRMRQTVDVAFHVCSETTDVCCYLFDFCFMQTKRALDKLLAVQKEIMRVLELRADPLRNQKEFKRSAVSEDTTKDTESTRSDDAEEDMFGDESVQGGVDDSDEGAKKEDSRVDLTVEKWIEWKLEKLMDLLKESKTRWRVTSTRLFWLVGEMALQLIVHSEETFLTQMKLYNDLVADLREKKIKVDNVNTVDSFTELVRWETHVRQKKSLVTSKTIASVFQRSPSRTSCSSGPFSTWSRVSSPTNSVSSDLPWLSSYTSSIGATRSTQRSWMRRAFALGKILTRSEDTDDGVRETVMLVLCHLILNDQLKTRGTVACLTPRIFDRHYNIAKIAKNFFTELAQKANILYNFLPDIISRLTIRMDQRYLKLFENIMEFVLQLITKERQINALFEKICQRDSDKDA</sequence>
<feature type="compositionally biased region" description="Basic and acidic residues" evidence="6">
    <location>
        <begin position="588"/>
        <end position="606"/>
    </location>
</feature>
<reference evidence="9" key="1">
    <citation type="submission" date="2023-06" db="EMBL/GenBank/DDBJ databases">
        <title>Genomic analysis of the entomopathogenic nematode Steinernema hermaphroditum.</title>
        <authorList>
            <person name="Schwarz E.M."/>
            <person name="Heppert J.K."/>
            <person name="Baniya A."/>
            <person name="Schwartz H.T."/>
            <person name="Tan C.-H."/>
            <person name="Antoshechkin I."/>
            <person name="Sternberg P.W."/>
            <person name="Goodrich-Blair H."/>
            <person name="Dillman A.R."/>
        </authorList>
    </citation>
    <scope>NUCLEOTIDE SEQUENCE</scope>
    <source>
        <strain evidence="9">PS9179</strain>
        <tissue evidence="9">Whole animal</tissue>
    </source>
</reference>
<evidence type="ECO:0000256" key="6">
    <source>
        <dbReference type="SAM" id="MobiDB-lite"/>
    </source>
</evidence>
<dbReference type="AlphaFoldDB" id="A0AA39HCX6"/>
<dbReference type="InterPro" id="IPR032682">
    <property type="entry name" value="Cnd1_C"/>
</dbReference>
<evidence type="ECO:0000256" key="7">
    <source>
        <dbReference type="SAM" id="Phobius"/>
    </source>
</evidence>
<feature type="region of interest" description="Disordered" evidence="6">
    <location>
        <begin position="85"/>
        <end position="105"/>
    </location>
</feature>
<feature type="transmembrane region" description="Helical" evidence="7">
    <location>
        <begin position="39"/>
        <end position="66"/>
    </location>
</feature>
<dbReference type="Pfam" id="PF12717">
    <property type="entry name" value="Cnd1"/>
    <property type="match status" value="1"/>
</dbReference>
<proteinExistence type="predicted"/>
<evidence type="ECO:0000256" key="4">
    <source>
        <dbReference type="ARBA" id="ARBA00023242"/>
    </source>
</evidence>
<comment type="caution">
    <text evidence="9">The sequence shown here is derived from an EMBL/GenBank/DDBJ whole genome shotgun (WGS) entry which is preliminary data.</text>
</comment>
<dbReference type="PANTHER" id="PTHR14222">
    <property type="entry name" value="CONDENSIN"/>
    <property type="match status" value="1"/>
</dbReference>
<feature type="domain" description="Condensin complex subunit 1 C-terminal" evidence="8">
    <location>
        <begin position="807"/>
        <end position="921"/>
    </location>
</feature>
<keyword evidence="5" id="KW-0131">Cell cycle</keyword>
<keyword evidence="2" id="KW-0132">Cell division</keyword>
<keyword evidence="10" id="KW-1185">Reference proteome</keyword>
<keyword evidence="7" id="KW-0812">Transmembrane</keyword>
<feature type="region of interest" description="Disordered" evidence="6">
    <location>
        <begin position="183"/>
        <end position="203"/>
    </location>
</feature>
<feature type="compositionally biased region" description="Basic residues" evidence="6">
    <location>
        <begin position="184"/>
        <end position="198"/>
    </location>
</feature>
<evidence type="ECO:0000313" key="9">
    <source>
        <dbReference type="EMBL" id="KAK0403019.1"/>
    </source>
</evidence>
<dbReference type="GO" id="GO:0007076">
    <property type="term" value="P:mitotic chromosome condensation"/>
    <property type="evidence" value="ECO:0007669"/>
    <property type="project" value="InterPro"/>
</dbReference>
<dbReference type="InterPro" id="IPR016024">
    <property type="entry name" value="ARM-type_fold"/>
</dbReference>
<dbReference type="InterPro" id="IPR026971">
    <property type="entry name" value="CND1/NCAPD3"/>
</dbReference>
<keyword evidence="7" id="KW-0472">Membrane</keyword>
<name>A0AA39HCX6_9BILA</name>
<feature type="region of interest" description="Disordered" evidence="6">
    <location>
        <begin position="588"/>
        <end position="633"/>
    </location>
</feature>
<evidence type="ECO:0000256" key="2">
    <source>
        <dbReference type="ARBA" id="ARBA00022618"/>
    </source>
</evidence>
<evidence type="ECO:0000313" key="10">
    <source>
        <dbReference type="Proteomes" id="UP001175271"/>
    </source>
</evidence>
<keyword evidence="3" id="KW-0498">Mitosis</keyword>
<evidence type="ECO:0000256" key="1">
    <source>
        <dbReference type="ARBA" id="ARBA00004123"/>
    </source>
</evidence>
<evidence type="ECO:0000259" key="8">
    <source>
        <dbReference type="Pfam" id="PF12717"/>
    </source>
</evidence>
<dbReference type="EMBL" id="JAUCMV010000004">
    <property type="protein sequence ID" value="KAK0403019.1"/>
    <property type="molecule type" value="Genomic_DNA"/>
</dbReference>
<evidence type="ECO:0000256" key="3">
    <source>
        <dbReference type="ARBA" id="ARBA00022776"/>
    </source>
</evidence>
<comment type="subcellular location">
    <subcellularLocation>
        <location evidence="1">Nucleus</location>
    </subcellularLocation>
</comment>
<organism evidence="9 10">
    <name type="scientific">Steinernema hermaphroditum</name>
    <dbReference type="NCBI Taxonomy" id="289476"/>
    <lineage>
        <taxon>Eukaryota</taxon>
        <taxon>Metazoa</taxon>
        <taxon>Ecdysozoa</taxon>
        <taxon>Nematoda</taxon>
        <taxon>Chromadorea</taxon>
        <taxon>Rhabditida</taxon>
        <taxon>Tylenchina</taxon>
        <taxon>Panagrolaimomorpha</taxon>
        <taxon>Strongyloidoidea</taxon>
        <taxon>Steinernematidae</taxon>
        <taxon>Steinernema</taxon>
    </lineage>
</organism>
<dbReference type="GO" id="GO:0010032">
    <property type="term" value="P:meiotic chromosome condensation"/>
    <property type="evidence" value="ECO:0007669"/>
    <property type="project" value="TreeGrafter"/>
</dbReference>
<gene>
    <name evidence="9" type="ORF">QR680_016672</name>
</gene>
<dbReference type="GO" id="GO:0042393">
    <property type="term" value="F:histone binding"/>
    <property type="evidence" value="ECO:0007669"/>
    <property type="project" value="TreeGrafter"/>
</dbReference>